<protein>
    <recommendedName>
        <fullName evidence="1">SLH domain-containing protein</fullName>
    </recommendedName>
</protein>
<dbReference type="SUPFAM" id="SSF50939">
    <property type="entry name" value="Sialidases"/>
    <property type="match status" value="1"/>
</dbReference>
<reference evidence="2 3" key="1">
    <citation type="submission" date="2017-08" db="EMBL/GenBank/DDBJ databases">
        <title>Substantial Increase in Enzyme Production by Combined Drug-Resistance Mutations in Paenibacillus agaridevorans.</title>
        <authorList>
            <person name="Tanaka Y."/>
            <person name="Funane K."/>
            <person name="Hosaka T."/>
            <person name="Shiwa Y."/>
            <person name="Fujita N."/>
            <person name="Miyazaki T."/>
            <person name="Yoshikawa H."/>
            <person name="Murakami K."/>
            <person name="Kasahara K."/>
            <person name="Inaoka T."/>
            <person name="Hiraga Y."/>
            <person name="Ochi K."/>
        </authorList>
    </citation>
    <scope>NUCLEOTIDE SEQUENCE [LARGE SCALE GENOMIC DNA]</scope>
    <source>
        <strain evidence="2 3">T-3040</strain>
    </source>
</reference>
<keyword evidence="3" id="KW-1185">Reference proteome</keyword>
<dbReference type="InterPro" id="IPR051465">
    <property type="entry name" value="Cell_Envelope_Struct_Comp"/>
</dbReference>
<feature type="domain" description="SLH" evidence="1">
    <location>
        <begin position="1344"/>
        <end position="1406"/>
    </location>
</feature>
<organism evidence="2 3">
    <name type="scientific">Paenibacillus agaridevorans</name>
    <dbReference type="NCBI Taxonomy" id="171404"/>
    <lineage>
        <taxon>Bacteria</taxon>
        <taxon>Bacillati</taxon>
        <taxon>Bacillota</taxon>
        <taxon>Bacilli</taxon>
        <taxon>Bacillales</taxon>
        <taxon>Paenibacillaceae</taxon>
        <taxon>Paenibacillus</taxon>
    </lineage>
</organism>
<dbReference type="EMBL" id="BDQX01000089">
    <property type="protein sequence ID" value="GBG07335.1"/>
    <property type="molecule type" value="Genomic_DNA"/>
</dbReference>
<dbReference type="Pfam" id="PF00395">
    <property type="entry name" value="SLH"/>
    <property type="match status" value="3"/>
</dbReference>
<evidence type="ECO:0000259" key="1">
    <source>
        <dbReference type="PROSITE" id="PS51272"/>
    </source>
</evidence>
<dbReference type="PANTHER" id="PTHR43308">
    <property type="entry name" value="OUTER MEMBRANE PROTEIN ALPHA-RELATED"/>
    <property type="match status" value="1"/>
</dbReference>
<accession>A0A2R5EMJ1</accession>
<dbReference type="RefSeq" id="WP_108992413.1">
    <property type="nucleotide sequence ID" value="NZ_BDQX01000089.1"/>
</dbReference>
<dbReference type="PANTHER" id="PTHR43308:SF5">
    <property type="entry name" value="S-LAYER PROTEIN _ PEPTIDOGLYCAN ENDO-BETA-N-ACETYLGLUCOSAMINIDASE"/>
    <property type="match status" value="1"/>
</dbReference>
<dbReference type="InterPro" id="IPR011040">
    <property type="entry name" value="Sialidase"/>
</dbReference>
<dbReference type="CDD" id="cd15482">
    <property type="entry name" value="Sialidase_non-viral"/>
    <property type="match status" value="1"/>
</dbReference>
<dbReference type="InterPro" id="IPR001119">
    <property type="entry name" value="SLH_dom"/>
</dbReference>
<gene>
    <name evidence="2" type="ORF">PAT3040_01883</name>
</gene>
<dbReference type="Gene3D" id="2.60.120.260">
    <property type="entry name" value="Galactose-binding domain-like"/>
    <property type="match status" value="2"/>
</dbReference>
<feature type="domain" description="SLH" evidence="1">
    <location>
        <begin position="1280"/>
        <end position="1343"/>
    </location>
</feature>
<name>A0A2R5EMJ1_9BACL</name>
<dbReference type="InterPro" id="IPR036278">
    <property type="entry name" value="Sialidase_sf"/>
</dbReference>
<sequence>MISEQLLRKGFRKFQFYICIGMILALAVPQLAMASGQPEETDLYSGYGSGLLASTAGFANKDANPELGQLSGFGNSGRMELDYQYRSIGVDFGAIAAVNTIELEAANASNRVEKSDLSLYVSTDNETYSKVKNWDFVKVDNRVILYNFSESARYVKVHNHFDDAKGTFYNDSLQEMMKAYQLPQGRWTAGNGQSWLYQKPVTVSNPNAETINDRAVYLTKVDLGTSQLIADGKLQADYRDIRFAAGGQELHFYMDDAGFYVRIPEMQPEETKQIYMYYGNPAASFRGGAQEALQIEYGNKTIVEQSGELKPVRLKDGTLMTVAGSNDAGILANYSFDGGKTWTDQETIILPVSAAGSDLYEFPTGTYVDPETGEVYLFFAVHHYFGVWSGGNTCLSIDVCRNDMYVVKSNGFDGQKPIFGEPARITGLQTASGAPIHYMISYTNPIRHSSGRIIAPFSHVIGDDGTFGVSFLYSDDNGGTWQKSVSELTIPSIGGEGGVTEVAIIELADGSLKTYLRQQRSDIYYLGTSSSADEGLTWSPVADSEMMSTNTFPAMQRDDSGNILLTWSGHNAEGMGSYYRNNLTIAYSDDETLTWQGYHDLTGRTRLSTPGWISENEKRNVVQADGVRAGDDAWLFTWPGLTGAFSMLVEDFDRYLRQSHGALDSFEYEHSGVTPDNGTSLANDYWWKTANSGVVTTSDAVAKQGMRSLYIHDNVDDQRVTGGSRLFPATRKASVQLSVYGESFDNDLFISLQEGYSQHWNALGAGFILQLDSDGSLKYTNTEINSSTGTVKVGFVNPDSNPLTGNLSHFSDAFPFALDYKDRSVGVDLGRAAKLREIQLNDSKQYNKPQPPDNLPGNRIQQQNLEVYVSHMNNGDWTLLEGWTFEKEDGNITIGLEHLDIEARYVKVHQNYSDTAFTFGAPQQEIMRVITEYDQPIEFHELATPTSLTFNEWHKIRLDFDLDSGLADVYVNDAFKGTIEAAHPGKVINHLMISSGASGLGTEVYVDEVMIQDLSVALPQTGLIGDEEAAVEETDTTAPAISFSPDGSETLLYEASVQAAATDDWSGIDANQLMYVWAQSETAPDTGWQAFSLNSAITLSNVSGDWYLHIRASDMNGNVAQAHSNRFRMQLRESSGSTAPSTGGNTANEWNVAAGKGGTFGSNNEIELTIPAGASDEAMRIAISKLSSADATEHPEWSRLSPAFKVSKNVAGSLKKPATIKLKFDRDKLEEHQLPVIAYYDEEKEVWVEIGGKVEGDFVSAATDRLATFAVFAKPLGSTEPAVSFSDLAGHWSQAAVYEAVRLGIVNGYPNGMFKPDKELTRAEFIVMLARALGLEADEEALPLSFADSGHIPDWALLSIAQALKANIIQGYDDGTFRPDARITRTEMIAMTVRALGLPVGMESATSFADDAAIPAWAKPLVAEAAARGLVEGRGGNRFAPGETSTRAEALTILLRTIQ</sequence>
<dbReference type="PROSITE" id="PS51272">
    <property type="entry name" value="SLH"/>
    <property type="match status" value="3"/>
</dbReference>
<dbReference type="Pfam" id="PF10102">
    <property type="entry name" value="DUF2341"/>
    <property type="match status" value="1"/>
</dbReference>
<dbReference type="Proteomes" id="UP000245202">
    <property type="component" value="Unassembled WGS sequence"/>
</dbReference>
<proteinExistence type="predicted"/>
<feature type="domain" description="SLH" evidence="1">
    <location>
        <begin position="1408"/>
        <end position="1459"/>
    </location>
</feature>
<evidence type="ECO:0000313" key="3">
    <source>
        <dbReference type="Proteomes" id="UP000245202"/>
    </source>
</evidence>
<dbReference type="Pfam" id="PF13088">
    <property type="entry name" value="BNR_2"/>
    <property type="match status" value="1"/>
</dbReference>
<comment type="caution">
    <text evidence="2">The sequence shown here is derived from an EMBL/GenBank/DDBJ whole genome shotgun (WGS) entry which is preliminary data.</text>
</comment>
<dbReference type="Gene3D" id="2.120.10.10">
    <property type="match status" value="1"/>
</dbReference>
<dbReference type="InterPro" id="IPR018765">
    <property type="entry name" value="DUF2341"/>
</dbReference>
<evidence type="ECO:0000313" key="2">
    <source>
        <dbReference type="EMBL" id="GBG07335.1"/>
    </source>
</evidence>